<dbReference type="AlphaFoldDB" id="A0A031JQK1"/>
<reference evidence="6 7" key="1">
    <citation type="submission" date="2014-03" db="EMBL/GenBank/DDBJ databases">
        <title>Whole genome sequence of Novosphingobium resinovorum KF1.</title>
        <authorList>
            <person name="Gan H.M."/>
            <person name="Gan H.Y."/>
            <person name="Chew T.H."/>
            <person name="Savka M.A."/>
        </authorList>
    </citation>
    <scope>NUCLEOTIDE SEQUENCE [LARGE SCALE GENOMIC DNA]</scope>
    <source>
        <strain evidence="6 7">KF1</strain>
    </source>
</reference>
<dbReference type="EMBL" id="JFYZ01000036">
    <property type="protein sequence ID" value="EZP75706.1"/>
    <property type="molecule type" value="Genomic_DNA"/>
</dbReference>
<protein>
    <submittedName>
        <fullName evidence="6">LacI family transcription regulator</fullName>
    </submittedName>
</protein>
<dbReference type="SUPFAM" id="SSF47413">
    <property type="entry name" value="lambda repressor-like DNA-binding domains"/>
    <property type="match status" value="1"/>
</dbReference>
<reference evidence="5" key="2">
    <citation type="submission" date="2016-08" db="EMBL/GenBank/DDBJ databases">
        <authorList>
            <person name="Seilhamer J.J."/>
        </authorList>
    </citation>
    <scope>NUCLEOTIDE SEQUENCE [LARGE SCALE GENOMIC DNA]</scope>
    <source>
        <strain evidence="5">SA1</strain>
        <plasmid evidence="5">pSA1</plasmid>
    </source>
</reference>
<evidence type="ECO:0000313" key="7">
    <source>
        <dbReference type="Proteomes" id="UP000024329"/>
    </source>
</evidence>
<dbReference type="Gene3D" id="1.10.260.40">
    <property type="entry name" value="lambda repressor-like DNA-binding domains"/>
    <property type="match status" value="1"/>
</dbReference>
<dbReference type="CDD" id="cd01392">
    <property type="entry name" value="HTH_LacI"/>
    <property type="match status" value="1"/>
</dbReference>
<evidence type="ECO:0000313" key="6">
    <source>
        <dbReference type="EMBL" id="EZP75706.1"/>
    </source>
</evidence>
<dbReference type="OrthoDB" id="7939625at2"/>
<sequence>MKKVTIMDVARQAGVSMKSVSRVINNEASVRPDLKAKVDKAVAELGYRPNFAARALAAGRSFFLGILFDNPSPGYTLQILNGAYAACRAAGFQLVIESVDTSASDIRETMDGLLASARLDGMVVTPPACDNAAVIAALDARKLPYVLLAPIRDNPEVASVRSNDAAAVHDLVRHLWGLGHRRFGLIDGPATHGASQWRREAFVAALEERGHAPSDIVTATGEFTFSSGIGAGLQIMRAPQPPTAIFAENDDMAAGVFAAAAQLGVKIPDDLSVVGFDDSWIARSVWPELTTMRQPIFEMAEEAVRLLLDFRKTSEVGKKTFDCTLVTRGSTAPPRR</sequence>
<dbReference type="KEGG" id="nre:BES08_22545"/>
<evidence type="ECO:0000313" key="5">
    <source>
        <dbReference type="EMBL" id="AOR79580.1"/>
    </source>
</evidence>
<dbReference type="EMBL" id="CP017076">
    <property type="protein sequence ID" value="AOR79580.1"/>
    <property type="molecule type" value="Genomic_DNA"/>
</dbReference>
<dbReference type="CDD" id="cd01545">
    <property type="entry name" value="PBP1_SalR"/>
    <property type="match status" value="1"/>
</dbReference>
<keyword evidence="8" id="KW-1185">Reference proteome</keyword>
<dbReference type="Gene3D" id="3.40.50.2300">
    <property type="match status" value="2"/>
</dbReference>
<dbReference type="PRINTS" id="PR00036">
    <property type="entry name" value="HTHLACI"/>
</dbReference>
<dbReference type="SMART" id="SM00354">
    <property type="entry name" value="HTH_LACI"/>
    <property type="match status" value="1"/>
</dbReference>
<accession>A0A031JQK1</accession>
<geneLocation type="plasmid" evidence="5 8">
    <name>pSA1</name>
</geneLocation>
<evidence type="ECO:0000313" key="8">
    <source>
        <dbReference type="Proteomes" id="UP000094626"/>
    </source>
</evidence>
<keyword evidence="5" id="KW-0614">Plasmid</keyword>
<dbReference type="eggNOG" id="COG1609">
    <property type="taxonomic scope" value="Bacteria"/>
</dbReference>
<dbReference type="Pfam" id="PF00356">
    <property type="entry name" value="LacI"/>
    <property type="match status" value="1"/>
</dbReference>
<keyword evidence="1" id="KW-0805">Transcription regulation</keyword>
<dbReference type="Proteomes" id="UP000094626">
    <property type="component" value="Plasmid pSA1"/>
</dbReference>
<dbReference type="InterPro" id="IPR010982">
    <property type="entry name" value="Lambda_DNA-bd_dom_sf"/>
</dbReference>
<dbReference type="InterPro" id="IPR046335">
    <property type="entry name" value="LacI/GalR-like_sensor"/>
</dbReference>
<dbReference type="Proteomes" id="UP000024329">
    <property type="component" value="Unassembled WGS sequence"/>
</dbReference>
<dbReference type="RefSeq" id="WP_036529037.1">
    <property type="nucleotide sequence ID" value="NZ_CP017076.1"/>
</dbReference>
<dbReference type="PROSITE" id="PS00356">
    <property type="entry name" value="HTH_LACI_1"/>
    <property type="match status" value="1"/>
</dbReference>
<dbReference type="GO" id="GO:0000976">
    <property type="term" value="F:transcription cis-regulatory region binding"/>
    <property type="evidence" value="ECO:0007669"/>
    <property type="project" value="TreeGrafter"/>
</dbReference>
<dbReference type="GO" id="GO:0003700">
    <property type="term" value="F:DNA-binding transcription factor activity"/>
    <property type="evidence" value="ECO:0007669"/>
    <property type="project" value="TreeGrafter"/>
</dbReference>
<organism evidence="6 7">
    <name type="scientific">Novosphingobium resinovorum</name>
    <dbReference type="NCBI Taxonomy" id="158500"/>
    <lineage>
        <taxon>Bacteria</taxon>
        <taxon>Pseudomonadati</taxon>
        <taxon>Pseudomonadota</taxon>
        <taxon>Alphaproteobacteria</taxon>
        <taxon>Sphingomonadales</taxon>
        <taxon>Sphingomonadaceae</taxon>
        <taxon>Novosphingobium</taxon>
    </lineage>
</organism>
<evidence type="ECO:0000256" key="3">
    <source>
        <dbReference type="ARBA" id="ARBA00023163"/>
    </source>
</evidence>
<name>A0A031JQK1_9SPHN</name>
<dbReference type="InterPro" id="IPR000843">
    <property type="entry name" value="HTH_LacI"/>
</dbReference>
<evidence type="ECO:0000256" key="2">
    <source>
        <dbReference type="ARBA" id="ARBA00023125"/>
    </source>
</evidence>
<proteinExistence type="predicted"/>
<feature type="domain" description="HTH lacI-type" evidence="4">
    <location>
        <begin position="4"/>
        <end position="58"/>
    </location>
</feature>
<dbReference type="PANTHER" id="PTHR30146">
    <property type="entry name" value="LACI-RELATED TRANSCRIPTIONAL REPRESSOR"/>
    <property type="match status" value="1"/>
</dbReference>
<reference evidence="8" key="3">
    <citation type="journal article" date="2017" name="J. Biotechnol.">
        <title>Complete genome sequence of Novosphingobium resinovorum SA1, a versatile xenobiotic-degrading bacterium capable of utilizing sulfanilic acid.</title>
        <authorList>
            <person name="Hegedus B."/>
            <person name="Kos P.B."/>
            <person name="Balint B."/>
            <person name="Maroti G."/>
            <person name="Gan H.M."/>
            <person name="Perei K."/>
            <person name="Rakhely G."/>
        </authorList>
    </citation>
    <scope>NUCLEOTIDE SEQUENCE [LARGE SCALE GENOMIC DNA]</scope>
    <source>
        <strain evidence="8">SA1</strain>
    </source>
</reference>
<keyword evidence="3" id="KW-0804">Transcription</keyword>
<dbReference type="InterPro" id="IPR028082">
    <property type="entry name" value="Peripla_BP_I"/>
</dbReference>
<dbReference type="SUPFAM" id="SSF53822">
    <property type="entry name" value="Periplasmic binding protein-like I"/>
    <property type="match status" value="1"/>
</dbReference>
<dbReference type="PATRIC" id="fig|158500.4.peg.4648"/>
<evidence type="ECO:0000256" key="1">
    <source>
        <dbReference type="ARBA" id="ARBA00023015"/>
    </source>
</evidence>
<keyword evidence="2" id="KW-0238">DNA-binding</keyword>
<evidence type="ECO:0000259" key="4">
    <source>
        <dbReference type="PROSITE" id="PS50932"/>
    </source>
</evidence>
<dbReference type="PROSITE" id="PS50932">
    <property type="entry name" value="HTH_LACI_2"/>
    <property type="match status" value="1"/>
</dbReference>
<dbReference type="Pfam" id="PF13377">
    <property type="entry name" value="Peripla_BP_3"/>
    <property type="match status" value="1"/>
</dbReference>
<dbReference type="PANTHER" id="PTHR30146:SF153">
    <property type="entry name" value="LACTOSE OPERON REPRESSOR"/>
    <property type="match status" value="1"/>
</dbReference>
<gene>
    <name evidence="5" type="ORF">BES08_22545</name>
    <name evidence="6" type="ORF">BV97_04571</name>
</gene>